<organism evidence="2 3">
    <name type="scientific">Desulfovibrio porci</name>
    <dbReference type="NCBI Taxonomy" id="2605782"/>
    <lineage>
        <taxon>Bacteria</taxon>
        <taxon>Pseudomonadati</taxon>
        <taxon>Thermodesulfobacteriota</taxon>
        <taxon>Desulfovibrionia</taxon>
        <taxon>Desulfovibrionales</taxon>
        <taxon>Desulfovibrionaceae</taxon>
        <taxon>Desulfovibrio</taxon>
    </lineage>
</organism>
<dbReference type="InterPro" id="IPR035917">
    <property type="entry name" value="YjbQ-like_sf"/>
</dbReference>
<sequence length="145" mass="16413">MHKLTFDTRARCEMRDITPELRAFTERMAREHGRRHGALALFCPHTTCGLTVNEGADPDVRRDMLAFFSRLAPEHGDYRHAEGNSDAHIKASLHGPSLLLLVEDGELRLGTWQAVYLCEGDGPRRRSLWLQWLPGEAGEHEGDRA</sequence>
<protein>
    <submittedName>
        <fullName evidence="2">YjbQ family protein</fullName>
    </submittedName>
</protein>
<proteinExistence type="inferred from homology"/>
<reference evidence="2 3" key="1">
    <citation type="submission" date="2019-09" db="EMBL/GenBank/DDBJ databases">
        <title>In-depth cultivation of the pig gut microbiome towards novel bacterial diversity and tailored functional studies.</title>
        <authorList>
            <person name="Wylensek D."/>
            <person name="Hitch T.C.A."/>
            <person name="Clavel T."/>
        </authorList>
    </citation>
    <scope>NUCLEOTIDE SEQUENCE [LARGE SCALE GENOMIC DNA]</scope>
    <source>
        <strain evidence="2 3">PG-178-WT-4</strain>
    </source>
</reference>
<comment type="similarity">
    <text evidence="1">Belongs to the UPF0047 family.</text>
</comment>
<dbReference type="SUPFAM" id="SSF111038">
    <property type="entry name" value="YjbQ-like"/>
    <property type="match status" value="1"/>
</dbReference>
<dbReference type="Proteomes" id="UP000477488">
    <property type="component" value="Unassembled WGS sequence"/>
</dbReference>
<dbReference type="Pfam" id="PF01894">
    <property type="entry name" value="YjbQ"/>
    <property type="match status" value="1"/>
</dbReference>
<dbReference type="Gene3D" id="2.60.120.460">
    <property type="entry name" value="YjbQ-like"/>
    <property type="match status" value="1"/>
</dbReference>
<dbReference type="PIRSF" id="PIRSF004681">
    <property type="entry name" value="UCP004681"/>
    <property type="match status" value="1"/>
</dbReference>
<accession>A0A6L5XIE7</accession>
<name>A0A6L5XIE7_9BACT</name>
<gene>
    <name evidence="2" type="ORF">FYJ44_02405</name>
</gene>
<dbReference type="NCBIfam" id="TIGR00149">
    <property type="entry name" value="TIGR00149_YjbQ"/>
    <property type="match status" value="1"/>
</dbReference>
<dbReference type="PROSITE" id="PS01314">
    <property type="entry name" value="UPF0047"/>
    <property type="match status" value="1"/>
</dbReference>
<evidence type="ECO:0000256" key="1">
    <source>
        <dbReference type="ARBA" id="ARBA00005534"/>
    </source>
</evidence>
<dbReference type="InterPro" id="IPR001602">
    <property type="entry name" value="UPF0047_YjbQ-like"/>
</dbReference>
<evidence type="ECO:0000313" key="2">
    <source>
        <dbReference type="EMBL" id="MSS26914.1"/>
    </source>
</evidence>
<dbReference type="AlphaFoldDB" id="A0A6L5XIE7"/>
<dbReference type="PANTHER" id="PTHR30615:SF8">
    <property type="entry name" value="UPF0047 PROTEIN C4A8.02C"/>
    <property type="match status" value="1"/>
</dbReference>
<comment type="caution">
    <text evidence="2">The sequence shown here is derived from an EMBL/GenBank/DDBJ whole genome shotgun (WGS) entry which is preliminary data.</text>
</comment>
<dbReference type="PANTHER" id="PTHR30615">
    <property type="entry name" value="UNCHARACTERIZED PROTEIN YJBQ-RELATED"/>
    <property type="match status" value="1"/>
</dbReference>
<evidence type="ECO:0000313" key="3">
    <source>
        <dbReference type="Proteomes" id="UP000477488"/>
    </source>
</evidence>
<dbReference type="RefSeq" id="WP_154508813.1">
    <property type="nucleotide sequence ID" value="NZ_DBFWWU010000277.1"/>
</dbReference>
<dbReference type="EMBL" id="VUMH01000002">
    <property type="protein sequence ID" value="MSS26914.1"/>
    <property type="molecule type" value="Genomic_DNA"/>
</dbReference>
<keyword evidence="3" id="KW-1185">Reference proteome</keyword>